<sequence>MWRHLSKHVVQDRRVLYHQARRQSTTATTILGPRGSSIAFSSGTIVVSRSTPESAAAAVAAATSVGGWPVSVQVISDAHRIGEAALSIARPVANDALGLTNILVRPQRVLGNVVEIDGTPVTSLNIQTQEEMCVKLNHAQSFMLLSELDASLPIHQQQQLQRERLEQRRQVITVAMTVITSLNDDNCHFNVKLTDRTDRTAPAETTAGTAAGTTVSAHTKGHKGPPHVFRLLCATLQVLLSPYRSYGTRLTKKVLTLRNLRQSDAHQIEALVGFRVRGHSNCLVALRMLKNCFMDSVDEHSLEFRCQEWVEEACTLAERRLSQAQLHLVHTRQRSVDSLSIFFLNTSSLRFFTFFVFVK</sequence>
<dbReference type="Proteomes" id="UP000051952">
    <property type="component" value="Unassembled WGS sequence"/>
</dbReference>
<evidence type="ECO:0000313" key="1">
    <source>
        <dbReference type="EMBL" id="CUF70763.1"/>
    </source>
</evidence>
<name>A0A0S4IW42_BODSA</name>
<proteinExistence type="predicted"/>
<gene>
    <name evidence="1" type="ORF">BSAL_65050</name>
</gene>
<reference evidence="2" key="1">
    <citation type="submission" date="2015-09" db="EMBL/GenBank/DDBJ databases">
        <authorList>
            <consortium name="Pathogen Informatics"/>
        </authorList>
    </citation>
    <scope>NUCLEOTIDE SEQUENCE [LARGE SCALE GENOMIC DNA]</scope>
    <source>
        <strain evidence="2">Lake Konstanz</strain>
    </source>
</reference>
<keyword evidence="2" id="KW-1185">Reference proteome</keyword>
<organism evidence="1 2">
    <name type="scientific">Bodo saltans</name>
    <name type="common">Flagellated protozoan</name>
    <dbReference type="NCBI Taxonomy" id="75058"/>
    <lineage>
        <taxon>Eukaryota</taxon>
        <taxon>Discoba</taxon>
        <taxon>Euglenozoa</taxon>
        <taxon>Kinetoplastea</taxon>
        <taxon>Metakinetoplastina</taxon>
        <taxon>Eubodonida</taxon>
        <taxon>Bodonidae</taxon>
        <taxon>Bodo</taxon>
    </lineage>
</organism>
<protein>
    <submittedName>
        <fullName evidence="1">Uncharacterized protein</fullName>
    </submittedName>
</protein>
<accession>A0A0S4IW42</accession>
<dbReference type="AlphaFoldDB" id="A0A0S4IW42"/>
<dbReference type="EMBL" id="CYKH01000388">
    <property type="protein sequence ID" value="CUF70763.1"/>
    <property type="molecule type" value="Genomic_DNA"/>
</dbReference>
<evidence type="ECO:0000313" key="2">
    <source>
        <dbReference type="Proteomes" id="UP000051952"/>
    </source>
</evidence>